<evidence type="ECO:0000313" key="2">
    <source>
        <dbReference type="EMBL" id="RDX85249.1"/>
    </source>
</evidence>
<dbReference type="EMBL" id="QJKJ01006837">
    <property type="protein sequence ID" value="RDX85249.1"/>
    <property type="molecule type" value="Genomic_DNA"/>
</dbReference>
<evidence type="ECO:0000256" key="1">
    <source>
        <dbReference type="SAM" id="MobiDB-lite"/>
    </source>
</evidence>
<proteinExistence type="predicted"/>
<protein>
    <submittedName>
        <fullName evidence="2">Uncharacterized protein</fullName>
    </submittedName>
</protein>
<organism evidence="2 3">
    <name type="scientific">Mucuna pruriens</name>
    <name type="common">Velvet bean</name>
    <name type="synonym">Dolichos pruriens</name>
    <dbReference type="NCBI Taxonomy" id="157652"/>
    <lineage>
        <taxon>Eukaryota</taxon>
        <taxon>Viridiplantae</taxon>
        <taxon>Streptophyta</taxon>
        <taxon>Embryophyta</taxon>
        <taxon>Tracheophyta</taxon>
        <taxon>Spermatophyta</taxon>
        <taxon>Magnoliopsida</taxon>
        <taxon>eudicotyledons</taxon>
        <taxon>Gunneridae</taxon>
        <taxon>Pentapetalae</taxon>
        <taxon>rosids</taxon>
        <taxon>fabids</taxon>
        <taxon>Fabales</taxon>
        <taxon>Fabaceae</taxon>
        <taxon>Papilionoideae</taxon>
        <taxon>50 kb inversion clade</taxon>
        <taxon>NPAAA clade</taxon>
        <taxon>indigoferoid/millettioid clade</taxon>
        <taxon>Phaseoleae</taxon>
        <taxon>Mucuna</taxon>
    </lineage>
</organism>
<evidence type="ECO:0000313" key="3">
    <source>
        <dbReference type="Proteomes" id="UP000257109"/>
    </source>
</evidence>
<dbReference type="Proteomes" id="UP000257109">
    <property type="component" value="Unassembled WGS sequence"/>
</dbReference>
<dbReference type="AlphaFoldDB" id="A0A371G3U8"/>
<name>A0A371G3U8_MUCPR</name>
<feature type="compositionally biased region" description="Low complexity" evidence="1">
    <location>
        <begin position="114"/>
        <end position="124"/>
    </location>
</feature>
<accession>A0A371G3U8</accession>
<comment type="caution">
    <text evidence="2">The sequence shown here is derived from an EMBL/GenBank/DDBJ whole genome shotgun (WGS) entry which is preliminary data.</text>
</comment>
<feature type="compositionally biased region" description="Basic residues" evidence="1">
    <location>
        <begin position="139"/>
        <end position="150"/>
    </location>
</feature>
<gene>
    <name evidence="2" type="ORF">CR513_33587</name>
</gene>
<keyword evidence="3" id="KW-1185">Reference proteome</keyword>
<feature type="non-terminal residue" evidence="2">
    <location>
        <position position="1"/>
    </location>
</feature>
<feature type="compositionally biased region" description="Basic and acidic residues" evidence="1">
    <location>
        <begin position="129"/>
        <end position="138"/>
    </location>
</feature>
<sequence length="150" mass="16803">MAQSIIDEIKLMLISDDHEKMLQKHDNKNTLALTNNWVRPLSTLTRNQFLAMYGMGIVGRSRQSPFQRSLHLEKNQSPIIDVDATSVLCICVCLLVYFKGSAAPVALPTSLQVKTSSSKTNSSSKNRRLAGEESLPEKTRRRTKSVVRES</sequence>
<feature type="region of interest" description="Disordered" evidence="1">
    <location>
        <begin position="112"/>
        <end position="150"/>
    </location>
</feature>
<reference evidence="2" key="1">
    <citation type="submission" date="2018-05" db="EMBL/GenBank/DDBJ databases">
        <title>Draft genome of Mucuna pruriens seed.</title>
        <authorList>
            <person name="Nnadi N.E."/>
            <person name="Vos R."/>
            <person name="Hasami M.H."/>
            <person name="Devisetty U.K."/>
            <person name="Aguiy J.C."/>
        </authorList>
    </citation>
    <scope>NUCLEOTIDE SEQUENCE [LARGE SCALE GENOMIC DNA]</scope>
    <source>
        <strain evidence="2">JCA_2017</strain>
    </source>
</reference>